<evidence type="ECO:0000256" key="1">
    <source>
        <dbReference type="ARBA" id="ARBA00023172"/>
    </source>
</evidence>
<dbReference type="Proteomes" id="UP000260644">
    <property type="component" value="Unassembled WGS sequence"/>
</dbReference>
<dbReference type="GO" id="GO:0015074">
    <property type="term" value="P:DNA integration"/>
    <property type="evidence" value="ECO:0007669"/>
    <property type="project" value="InterPro"/>
</dbReference>
<feature type="domain" description="Tyr recombinase" evidence="2">
    <location>
        <begin position="20"/>
        <end position="102"/>
    </location>
</feature>
<dbReference type="InterPro" id="IPR011010">
    <property type="entry name" value="DNA_brk_join_enz"/>
</dbReference>
<dbReference type="EMBL" id="QPMM01000013">
    <property type="protein sequence ID" value="RFS19412.1"/>
    <property type="molecule type" value="Genomic_DNA"/>
</dbReference>
<gene>
    <name evidence="3" type="ORF">DVR12_22520</name>
</gene>
<dbReference type="InterPro" id="IPR002104">
    <property type="entry name" value="Integrase_catalytic"/>
</dbReference>
<dbReference type="GO" id="GO:0006310">
    <property type="term" value="P:DNA recombination"/>
    <property type="evidence" value="ECO:0007669"/>
    <property type="project" value="UniProtKB-KW"/>
</dbReference>
<dbReference type="Pfam" id="PF00589">
    <property type="entry name" value="Phage_integrase"/>
    <property type="match status" value="1"/>
</dbReference>
<accession>A0A3E1Y455</accession>
<sequence length="125" mass="14251">MNPAEDVAAKSNPSINLKENLEADEYIRLLKTPCLNAEVRLAFIFCCYTGIRHVDVKKLTWEQIKNEVLVTRIIQKKTGKPVEITLHQIALSILDEKIKRLGKLEPNDKVFTLPTHDGCNKVIQQ</sequence>
<dbReference type="OrthoDB" id="9806835at2"/>
<evidence type="ECO:0000259" key="2">
    <source>
        <dbReference type="Pfam" id="PF00589"/>
    </source>
</evidence>
<dbReference type="RefSeq" id="WP_116978067.1">
    <property type="nucleotide sequence ID" value="NZ_QPMM01000013.1"/>
</dbReference>
<dbReference type="GO" id="GO:0003677">
    <property type="term" value="F:DNA binding"/>
    <property type="evidence" value="ECO:0007669"/>
    <property type="project" value="InterPro"/>
</dbReference>
<name>A0A3E1Y455_9BACT</name>
<reference evidence="3 4" key="1">
    <citation type="submission" date="2018-07" db="EMBL/GenBank/DDBJ databases">
        <title>Chitinophaga K2CV101002-2 sp. nov., isolated from a monsoon evergreen broad-leaved forest soil.</title>
        <authorList>
            <person name="Lv Y."/>
        </authorList>
    </citation>
    <scope>NUCLEOTIDE SEQUENCE [LARGE SCALE GENOMIC DNA]</scope>
    <source>
        <strain evidence="3 4">GDMCC 1.1288</strain>
    </source>
</reference>
<organism evidence="3 4">
    <name type="scientific">Chitinophaga silvatica</name>
    <dbReference type="NCBI Taxonomy" id="2282649"/>
    <lineage>
        <taxon>Bacteria</taxon>
        <taxon>Pseudomonadati</taxon>
        <taxon>Bacteroidota</taxon>
        <taxon>Chitinophagia</taxon>
        <taxon>Chitinophagales</taxon>
        <taxon>Chitinophagaceae</taxon>
        <taxon>Chitinophaga</taxon>
    </lineage>
</organism>
<protein>
    <recommendedName>
        <fullName evidence="2">Tyr recombinase domain-containing protein</fullName>
    </recommendedName>
</protein>
<dbReference type="Gene3D" id="1.10.443.10">
    <property type="entry name" value="Intergrase catalytic core"/>
    <property type="match status" value="1"/>
</dbReference>
<keyword evidence="4" id="KW-1185">Reference proteome</keyword>
<dbReference type="AlphaFoldDB" id="A0A3E1Y455"/>
<dbReference type="InterPro" id="IPR013762">
    <property type="entry name" value="Integrase-like_cat_sf"/>
</dbReference>
<evidence type="ECO:0000313" key="3">
    <source>
        <dbReference type="EMBL" id="RFS19412.1"/>
    </source>
</evidence>
<evidence type="ECO:0000313" key="4">
    <source>
        <dbReference type="Proteomes" id="UP000260644"/>
    </source>
</evidence>
<proteinExistence type="predicted"/>
<dbReference type="SUPFAM" id="SSF56349">
    <property type="entry name" value="DNA breaking-rejoining enzymes"/>
    <property type="match status" value="1"/>
</dbReference>
<keyword evidence="1" id="KW-0233">DNA recombination</keyword>
<comment type="caution">
    <text evidence="3">The sequence shown here is derived from an EMBL/GenBank/DDBJ whole genome shotgun (WGS) entry which is preliminary data.</text>
</comment>